<protein>
    <submittedName>
        <fullName evidence="1">Uncharacterized protein</fullName>
    </submittedName>
</protein>
<reference evidence="1" key="1">
    <citation type="submission" date="2014-11" db="EMBL/GenBank/DDBJ databases">
        <authorList>
            <person name="Amaro Gonzalez C."/>
        </authorList>
    </citation>
    <scope>NUCLEOTIDE SEQUENCE</scope>
</reference>
<sequence>MLDCASAVPVTLEGTACCILTSAESMTSPACLEDCIQLLTGPLSQFAWQFVIWKVKCIY</sequence>
<organism evidence="1">
    <name type="scientific">Anguilla anguilla</name>
    <name type="common">European freshwater eel</name>
    <name type="synonym">Muraena anguilla</name>
    <dbReference type="NCBI Taxonomy" id="7936"/>
    <lineage>
        <taxon>Eukaryota</taxon>
        <taxon>Metazoa</taxon>
        <taxon>Chordata</taxon>
        <taxon>Craniata</taxon>
        <taxon>Vertebrata</taxon>
        <taxon>Euteleostomi</taxon>
        <taxon>Actinopterygii</taxon>
        <taxon>Neopterygii</taxon>
        <taxon>Teleostei</taxon>
        <taxon>Anguilliformes</taxon>
        <taxon>Anguillidae</taxon>
        <taxon>Anguilla</taxon>
    </lineage>
</organism>
<reference evidence="1" key="2">
    <citation type="journal article" date="2015" name="Fish Shellfish Immunol.">
        <title>Early steps in the European eel (Anguilla anguilla)-Vibrio vulnificus interaction in the gills: Role of the RtxA13 toxin.</title>
        <authorList>
            <person name="Callol A."/>
            <person name="Pajuelo D."/>
            <person name="Ebbesson L."/>
            <person name="Teles M."/>
            <person name="MacKenzie S."/>
            <person name="Amaro C."/>
        </authorList>
    </citation>
    <scope>NUCLEOTIDE SEQUENCE</scope>
</reference>
<proteinExistence type="predicted"/>
<name>A0A0E9SBJ8_ANGAN</name>
<evidence type="ECO:0000313" key="1">
    <source>
        <dbReference type="EMBL" id="JAH38612.1"/>
    </source>
</evidence>
<dbReference type="AlphaFoldDB" id="A0A0E9SBJ8"/>
<dbReference type="EMBL" id="GBXM01069965">
    <property type="protein sequence ID" value="JAH38612.1"/>
    <property type="molecule type" value="Transcribed_RNA"/>
</dbReference>
<accession>A0A0E9SBJ8</accession>